<keyword evidence="2" id="KW-1185">Reference proteome</keyword>
<accession>A0A7T8GWK6</accession>
<evidence type="ECO:0000313" key="1">
    <source>
        <dbReference type="EMBL" id="QQP39178.1"/>
    </source>
</evidence>
<evidence type="ECO:0000313" key="2">
    <source>
        <dbReference type="Proteomes" id="UP000595437"/>
    </source>
</evidence>
<reference evidence="2" key="1">
    <citation type="submission" date="2021-01" db="EMBL/GenBank/DDBJ databases">
        <title>Caligus Genome Assembly.</title>
        <authorList>
            <person name="Gallardo-Escarate C."/>
        </authorList>
    </citation>
    <scope>NUCLEOTIDE SEQUENCE [LARGE SCALE GENOMIC DNA]</scope>
</reference>
<dbReference type="EMBL" id="CP045903">
    <property type="protein sequence ID" value="QQP39178.1"/>
    <property type="molecule type" value="Genomic_DNA"/>
</dbReference>
<organism evidence="1 2">
    <name type="scientific">Caligus rogercresseyi</name>
    <name type="common">Sea louse</name>
    <dbReference type="NCBI Taxonomy" id="217165"/>
    <lineage>
        <taxon>Eukaryota</taxon>
        <taxon>Metazoa</taxon>
        <taxon>Ecdysozoa</taxon>
        <taxon>Arthropoda</taxon>
        <taxon>Crustacea</taxon>
        <taxon>Multicrustacea</taxon>
        <taxon>Hexanauplia</taxon>
        <taxon>Copepoda</taxon>
        <taxon>Siphonostomatoida</taxon>
        <taxon>Caligidae</taxon>
        <taxon>Caligus</taxon>
    </lineage>
</organism>
<protein>
    <submittedName>
        <fullName evidence="1">Uncharacterized protein</fullName>
    </submittedName>
</protein>
<name>A0A7T8GWK6_CALRO</name>
<dbReference type="Proteomes" id="UP000595437">
    <property type="component" value="Chromosome 14"/>
</dbReference>
<sequence>MDVTLREGTPSGVKGWITGFTQRRSYLVRREESSGEIGISFIKTIPQEERFGEKSLGIDLSMRFTKSLDKAVQNMESPK</sequence>
<dbReference type="AlphaFoldDB" id="A0A7T8GWK6"/>
<proteinExistence type="predicted"/>
<gene>
    <name evidence="1" type="ORF">FKW44_019974</name>
</gene>
<feature type="non-terminal residue" evidence="1">
    <location>
        <position position="79"/>
    </location>
</feature>